<feature type="transmembrane region" description="Helical" evidence="2">
    <location>
        <begin position="21"/>
        <end position="48"/>
    </location>
</feature>
<sequence length="1284" mass="136100">MGGMAPPIDPGRRRWRRVRRAVAATLATIVIALGVLVGIGQLVVPWLVRNPDRVETWLSERIHRPVTIGHIAARWVRGGPQLVLENVLIGPRAPDQTPLRLQRAELALNLFAPFQRNRAWNEFRLAGLDLALERDAAGRWQMHGFDLDVTATSDPLGALGVLVLVDLKLRLDDEKHAIHWQVGASELRVVNRGAELYVLGKVRSLDNESTPLDLITSIRRGEGRGRLYLSGADVDLGRLLREQSYAGARLQSGRGSVQAWAEWDGGQVLDLRTRVDLRDLALAGTAPGPAPGASQPLAAFERLALALRWRRGSGEAWALDIADFALTQAGQAYPPMRIGVDYQGSQPLRWRAGADTLALAPLARLTALADRLPDGLRTWLRDAAPRGRIDGLAVRYDAPDDYALEGRFAEVGFVPAGKAPGIVRLDGQVRGDAQAVLIELPLQAVTADFPGVFRWPLAFGEFGGDVLLRPVEGGWRLETDRIGFEGEGYGGELRGGIELLRGRPRPVLDLYAAVAHGEVQAAKRFWPVNVMPRPAVDWLDRALVAGRVAGGRAVFRGDLAEWPFDTFGGRFEAVAEIEDTQLQYLGEWPRVEGLKATARFVNDGMEASASAGTSLGASIGSAEARIADFGDAALELSATGRGTGRNLLAFVRATPIGARYREALTGLAIGGSGDFDFKLGVPLKKDAHGFSLDGTVALAGATVTQPDWRVDLTDVGGRVRFDQGGLQADRLAVKTRGHAGTLTLAIGEATAPGQAVQAQLQARLPADVVFADVPGLETIVARMAGTSLWTIAASVADAANGVPGRTQLVAETDLVGTTIDLPAPLAKGADTARPLRIALPMPYAGGDLRVTLGDVLTIDGRLPSATAPLALRLDFGTGTGGALPDRGFVVGGRAPVLDLGAWVGFAGGSAGTGDFELRGADVAVDDLQLGTRSIGATGIRIARSEAAIELGFTGAAVQGGITFPTRDLARAGVTVHLDRLHWPESPEEEDESTVSDIAPGALPPLHVWIGDLKIGRAVLGQTRLESRPVAGGMRIDQLEAKSPNLQMHAQGDWTGTEADNRSRLSIDLASHNLGRMLDAFGYAGIIDGGQTTARIEAGWAGPPTAFALAKLDGTLAITVGAGRILDVEPGAGRIFGLLSLTEIPRRLSLDFSDFFKSGFSFNAITGTFKLTTGNAATDDLQIKGPAADIRITGRTGLQSKDYDQRMVVTPHAGATLPVVGAIAGGPVGAAAGLVMQGLFNKQINAVARATYQVTGPWEKPQITLLSREQGRAGRGARAPEPPAR</sequence>
<dbReference type="PATRIC" id="fig|1300342.3.peg.1676"/>
<dbReference type="PANTHER" id="PTHR38690">
    <property type="entry name" value="PROTEASE-RELATED"/>
    <property type="match status" value="1"/>
</dbReference>
<keyword evidence="2" id="KW-1133">Transmembrane helix</keyword>
<dbReference type="PANTHER" id="PTHR38690:SF1">
    <property type="entry name" value="PROTEASE"/>
    <property type="match status" value="1"/>
</dbReference>
<accession>A0A160DUM6</accession>
<dbReference type="Proteomes" id="UP000076830">
    <property type="component" value="Chromosome"/>
</dbReference>
<evidence type="ECO:0000313" key="4">
    <source>
        <dbReference type="EMBL" id="ANB17741.1"/>
    </source>
</evidence>
<keyword evidence="2" id="KW-0812">Transmembrane</keyword>
<dbReference type="NCBIfam" id="TIGR02099">
    <property type="entry name" value="YhdP family protein"/>
    <property type="match status" value="1"/>
</dbReference>
<evidence type="ECO:0000256" key="2">
    <source>
        <dbReference type="SAM" id="Phobius"/>
    </source>
</evidence>
<dbReference type="KEGG" id="dko:I596_1717"/>
<dbReference type="Pfam" id="PF13116">
    <property type="entry name" value="YhdP"/>
    <property type="match status" value="1"/>
</dbReference>
<keyword evidence="5" id="KW-1185">Reference proteome</keyword>
<dbReference type="InterPro" id="IPR011836">
    <property type="entry name" value="YhdP"/>
</dbReference>
<gene>
    <name evidence="4" type="ORF">I596_1717</name>
</gene>
<dbReference type="InterPro" id="IPR025263">
    <property type="entry name" value="YhdP_central"/>
</dbReference>
<dbReference type="STRING" id="1300342.I596_1717"/>
<organism evidence="4 5">
    <name type="scientific">Dokdonella koreensis DS-123</name>
    <dbReference type="NCBI Taxonomy" id="1300342"/>
    <lineage>
        <taxon>Bacteria</taxon>
        <taxon>Pseudomonadati</taxon>
        <taxon>Pseudomonadota</taxon>
        <taxon>Gammaproteobacteria</taxon>
        <taxon>Lysobacterales</taxon>
        <taxon>Rhodanobacteraceae</taxon>
        <taxon>Dokdonella</taxon>
    </lineage>
</organism>
<dbReference type="EMBL" id="CP015249">
    <property type="protein sequence ID" value="ANB17741.1"/>
    <property type="molecule type" value="Genomic_DNA"/>
</dbReference>
<feature type="region of interest" description="Disordered" evidence="1">
    <location>
        <begin position="1265"/>
        <end position="1284"/>
    </location>
</feature>
<proteinExistence type="predicted"/>
<evidence type="ECO:0000256" key="1">
    <source>
        <dbReference type="SAM" id="MobiDB-lite"/>
    </source>
</evidence>
<reference evidence="4 5" key="1">
    <citation type="submission" date="2016-04" db="EMBL/GenBank/DDBJ databases">
        <title>Complete genome sequence of Dokdonella koreensis DS-123T.</title>
        <authorList>
            <person name="Kim J.F."/>
            <person name="Lee H."/>
            <person name="Kwak M.-J."/>
        </authorList>
    </citation>
    <scope>NUCLEOTIDE SEQUENCE [LARGE SCALE GENOMIC DNA]</scope>
    <source>
        <strain evidence="4 5">DS-123</strain>
    </source>
</reference>
<feature type="domain" description="YhdP central" evidence="3">
    <location>
        <begin position="17"/>
        <end position="1262"/>
    </location>
</feature>
<evidence type="ECO:0000259" key="3">
    <source>
        <dbReference type="Pfam" id="PF13116"/>
    </source>
</evidence>
<dbReference type="OrthoDB" id="9762238at2"/>
<name>A0A160DUM6_9GAMM</name>
<protein>
    <submittedName>
        <fullName evidence="4">TIGR02099 family protein</fullName>
    </submittedName>
</protein>
<evidence type="ECO:0000313" key="5">
    <source>
        <dbReference type="Proteomes" id="UP000076830"/>
    </source>
</evidence>
<keyword evidence="2" id="KW-0472">Membrane</keyword>